<dbReference type="KEGG" id="mrr:Moror_3362"/>
<keyword evidence="1" id="KW-0862">Zinc</keyword>
<organism evidence="3 4">
    <name type="scientific">Moniliophthora roreri (strain MCA 2997)</name>
    <name type="common">Cocoa frosty pod rot fungus</name>
    <name type="synonym">Crinipellis roreri</name>
    <dbReference type="NCBI Taxonomy" id="1381753"/>
    <lineage>
        <taxon>Eukaryota</taxon>
        <taxon>Fungi</taxon>
        <taxon>Dikarya</taxon>
        <taxon>Basidiomycota</taxon>
        <taxon>Agaricomycotina</taxon>
        <taxon>Agaricomycetes</taxon>
        <taxon>Agaricomycetidae</taxon>
        <taxon>Agaricales</taxon>
        <taxon>Marasmiineae</taxon>
        <taxon>Marasmiaceae</taxon>
        <taxon>Moniliophthora</taxon>
    </lineage>
</organism>
<dbReference type="AlphaFoldDB" id="V2X3B9"/>
<dbReference type="SUPFAM" id="SSF57667">
    <property type="entry name" value="beta-beta-alpha zinc fingers"/>
    <property type="match status" value="1"/>
</dbReference>
<dbReference type="EMBL" id="AWSO01000858">
    <property type="protein sequence ID" value="ESK86965.1"/>
    <property type="molecule type" value="Genomic_DNA"/>
</dbReference>
<evidence type="ECO:0000313" key="4">
    <source>
        <dbReference type="Proteomes" id="UP000017559"/>
    </source>
</evidence>
<dbReference type="OrthoDB" id="3437960at2759"/>
<keyword evidence="1" id="KW-0479">Metal-binding</keyword>
<dbReference type="Proteomes" id="UP000017559">
    <property type="component" value="Unassembled WGS sequence"/>
</dbReference>
<name>V2X3B9_MONRO</name>
<dbReference type="SMART" id="SM00355">
    <property type="entry name" value="ZnF_C2H2"/>
    <property type="match status" value="2"/>
</dbReference>
<evidence type="ECO:0000313" key="3">
    <source>
        <dbReference type="EMBL" id="ESK86965.1"/>
    </source>
</evidence>
<protein>
    <recommendedName>
        <fullName evidence="2">C2H2-type domain-containing protein</fullName>
    </recommendedName>
</protein>
<feature type="domain" description="C2H2-type" evidence="2">
    <location>
        <begin position="27"/>
        <end position="56"/>
    </location>
</feature>
<dbReference type="Pfam" id="PF00096">
    <property type="entry name" value="zf-C2H2"/>
    <property type="match status" value="2"/>
</dbReference>
<dbReference type="PROSITE" id="PS00028">
    <property type="entry name" value="ZINC_FINGER_C2H2_1"/>
    <property type="match status" value="1"/>
</dbReference>
<proteinExistence type="predicted"/>
<comment type="caution">
    <text evidence="3">The sequence shown here is derived from an EMBL/GenBank/DDBJ whole genome shotgun (WGS) entry which is preliminary data.</text>
</comment>
<dbReference type="InterPro" id="IPR013087">
    <property type="entry name" value="Znf_C2H2_type"/>
</dbReference>
<dbReference type="PROSITE" id="PS50157">
    <property type="entry name" value="ZINC_FINGER_C2H2_2"/>
    <property type="match status" value="2"/>
</dbReference>
<dbReference type="GO" id="GO:0008270">
    <property type="term" value="F:zinc ion binding"/>
    <property type="evidence" value="ECO:0007669"/>
    <property type="project" value="UniProtKB-KW"/>
</dbReference>
<keyword evidence="4" id="KW-1185">Reference proteome</keyword>
<evidence type="ECO:0000256" key="1">
    <source>
        <dbReference type="PROSITE-ProRule" id="PRU00042"/>
    </source>
</evidence>
<sequence length="85" mass="9856">MRRSFGKVAKDNVIQASFKRRRIEARYSCNMKGCGQTFTTQHNLTNHKNSHFGIRSYQCGKCGKFFITASDCKRHEKKCSARESF</sequence>
<reference evidence="3 4" key="1">
    <citation type="journal article" date="2014" name="BMC Genomics">
        <title>Genome and secretome analysis of the hemibiotrophic fungal pathogen, Moniliophthora roreri, which causes frosty pod rot disease of cacao: mechanisms of the biotrophic and necrotrophic phases.</title>
        <authorList>
            <person name="Meinhardt L.W."/>
            <person name="Costa G.G.L."/>
            <person name="Thomazella D.P.T."/>
            <person name="Teixeira P.J.P.L."/>
            <person name="Carazzolle M.F."/>
            <person name="Schuster S.C."/>
            <person name="Carlson J.E."/>
            <person name="Guiltinan M.J."/>
            <person name="Mieczkowski P."/>
            <person name="Farmer A."/>
            <person name="Ramaraj T."/>
            <person name="Crozier J."/>
            <person name="Davis R.E."/>
            <person name="Shao J."/>
            <person name="Melnick R.L."/>
            <person name="Pereira G.A.G."/>
            <person name="Bailey B.A."/>
        </authorList>
    </citation>
    <scope>NUCLEOTIDE SEQUENCE [LARGE SCALE GENOMIC DNA]</scope>
    <source>
        <strain evidence="3 4">MCA 2997</strain>
    </source>
</reference>
<keyword evidence="1" id="KW-0863">Zinc-finger</keyword>
<evidence type="ECO:0000259" key="2">
    <source>
        <dbReference type="PROSITE" id="PS50157"/>
    </source>
</evidence>
<accession>V2X3B9</accession>
<dbReference type="InterPro" id="IPR036236">
    <property type="entry name" value="Znf_C2H2_sf"/>
</dbReference>
<dbReference type="HOGENOM" id="CLU_002678_42_21_1"/>
<gene>
    <name evidence="3" type="ORF">Moror_3362</name>
</gene>
<feature type="domain" description="C2H2-type" evidence="2">
    <location>
        <begin position="57"/>
        <end position="84"/>
    </location>
</feature>
<dbReference type="Gene3D" id="3.30.160.60">
    <property type="entry name" value="Classic Zinc Finger"/>
    <property type="match status" value="1"/>
</dbReference>